<name>A0A238UX26_9RHOB</name>
<keyword evidence="1" id="KW-0812">Transmembrane</keyword>
<evidence type="ECO:0000313" key="3">
    <source>
        <dbReference type="EMBL" id="SNR26431.1"/>
    </source>
</evidence>
<gene>
    <name evidence="4" type="ORF">EYF88_00475</name>
    <name evidence="3" type="ORF">SAMN06265378_101525</name>
</gene>
<reference evidence="5" key="1">
    <citation type="submission" date="2017-06" db="EMBL/GenBank/DDBJ databases">
        <authorList>
            <person name="Varghese N."/>
            <person name="Submissions S."/>
        </authorList>
    </citation>
    <scope>NUCLEOTIDE SEQUENCE [LARGE SCALE GENOMIC DNA]</scope>
    <source>
        <strain evidence="5">DSM 26170</strain>
    </source>
</reference>
<keyword evidence="1" id="KW-0472">Membrane</keyword>
<dbReference type="AlphaFoldDB" id="A0A238UX26"/>
<evidence type="ECO:0000256" key="1">
    <source>
        <dbReference type="SAM" id="Phobius"/>
    </source>
</evidence>
<dbReference type="RefSeq" id="WP_089386602.1">
    <property type="nucleotide sequence ID" value="NZ_FZNM01000001.1"/>
</dbReference>
<feature type="transmembrane region" description="Helical" evidence="1">
    <location>
        <begin position="115"/>
        <end position="138"/>
    </location>
</feature>
<reference evidence="3" key="2">
    <citation type="submission" date="2017-06" db="EMBL/GenBank/DDBJ databases">
        <authorList>
            <person name="Kim H.J."/>
            <person name="Triplett B.A."/>
        </authorList>
    </citation>
    <scope>NUCLEOTIDE SEQUENCE [LARGE SCALE GENOMIC DNA]</scope>
    <source>
        <strain evidence="3">DSM 26170</strain>
    </source>
</reference>
<feature type="domain" description="DUF2231" evidence="2">
    <location>
        <begin position="14"/>
        <end position="134"/>
    </location>
</feature>
<dbReference type="Pfam" id="PF09990">
    <property type="entry name" value="DUF2231"/>
    <property type="match status" value="1"/>
</dbReference>
<feature type="transmembrane region" description="Helical" evidence="1">
    <location>
        <begin position="49"/>
        <end position="72"/>
    </location>
</feature>
<evidence type="ECO:0000313" key="5">
    <source>
        <dbReference type="Proteomes" id="UP000198409"/>
    </source>
</evidence>
<keyword evidence="1" id="KW-1133">Transmembrane helix</keyword>
<proteinExistence type="predicted"/>
<dbReference type="EMBL" id="SIRL01000001">
    <property type="protein sequence ID" value="TBN52718.1"/>
    <property type="molecule type" value="Genomic_DNA"/>
</dbReference>
<accession>A0A238UX26</accession>
<evidence type="ECO:0000313" key="4">
    <source>
        <dbReference type="EMBL" id="TBN52718.1"/>
    </source>
</evidence>
<keyword evidence="6" id="KW-1185">Reference proteome</keyword>
<evidence type="ECO:0000313" key="6">
    <source>
        <dbReference type="Proteomes" id="UP000292859"/>
    </source>
</evidence>
<evidence type="ECO:0000259" key="2">
    <source>
        <dbReference type="Pfam" id="PF09990"/>
    </source>
</evidence>
<feature type="transmembrane region" description="Helical" evidence="1">
    <location>
        <begin position="84"/>
        <end position="103"/>
    </location>
</feature>
<dbReference type="Proteomes" id="UP000198409">
    <property type="component" value="Unassembled WGS sequence"/>
</dbReference>
<dbReference type="EMBL" id="FZNM01000001">
    <property type="protein sequence ID" value="SNR26431.1"/>
    <property type="molecule type" value="Genomic_DNA"/>
</dbReference>
<protein>
    <submittedName>
        <fullName evidence="3">Uncharacterized membrane protein</fullName>
    </submittedName>
</protein>
<reference evidence="4 6" key="3">
    <citation type="submission" date="2019-02" db="EMBL/GenBank/DDBJ databases">
        <authorList>
            <person name="Zhang G."/>
        </authorList>
    </citation>
    <scope>NUCLEOTIDE SEQUENCE [LARGE SCALE GENOMIC DNA]</scope>
    <source>
        <strain evidence="4 6">CMB17</strain>
    </source>
</reference>
<sequence>MAAIPVHRPLQPIHPLHALFLAFLFPLFLGTLASDIAYWRSYQVQWINFSQWMNAGGLLMGAFAVLWAMIAAFRGRGTGNKRPLVYLVLLLAAWAVGFLNALVHAKDAWATMPQGLWLSALAAVLALAATWIGHGGLLNDERHDWQRV</sequence>
<organism evidence="3 5">
    <name type="scientific">Paracoccus sediminis</name>
    <dbReference type="NCBI Taxonomy" id="1214787"/>
    <lineage>
        <taxon>Bacteria</taxon>
        <taxon>Pseudomonadati</taxon>
        <taxon>Pseudomonadota</taxon>
        <taxon>Alphaproteobacteria</taxon>
        <taxon>Rhodobacterales</taxon>
        <taxon>Paracoccaceae</taxon>
        <taxon>Paracoccus</taxon>
    </lineage>
</organism>
<dbReference type="InterPro" id="IPR019251">
    <property type="entry name" value="DUF2231_TM"/>
</dbReference>
<dbReference type="Proteomes" id="UP000292859">
    <property type="component" value="Unassembled WGS sequence"/>
</dbReference>
<dbReference type="OrthoDB" id="2873672at2"/>